<gene>
    <name evidence="3" type="ORF">BM536_011010</name>
</gene>
<evidence type="ECO:0008006" key="5">
    <source>
        <dbReference type="Google" id="ProtNLM"/>
    </source>
</evidence>
<evidence type="ECO:0000313" key="4">
    <source>
        <dbReference type="Proteomes" id="UP000184286"/>
    </source>
</evidence>
<dbReference type="EMBL" id="MPOH02000009">
    <property type="protein sequence ID" value="OQD56672.1"/>
    <property type="molecule type" value="Genomic_DNA"/>
</dbReference>
<feature type="compositionally biased region" description="Low complexity" evidence="1">
    <location>
        <begin position="30"/>
        <end position="45"/>
    </location>
</feature>
<comment type="caution">
    <text evidence="3">The sequence shown here is derived from an EMBL/GenBank/DDBJ whole genome shotgun (WGS) entry which is preliminary data.</text>
</comment>
<dbReference type="OrthoDB" id="3444343at2"/>
<feature type="compositionally biased region" description="Basic and acidic residues" evidence="1">
    <location>
        <begin position="266"/>
        <end position="282"/>
    </location>
</feature>
<dbReference type="STRING" id="114686.BM536_011010"/>
<dbReference type="Pfam" id="PF07538">
    <property type="entry name" value="ChW"/>
    <property type="match status" value="1"/>
</dbReference>
<dbReference type="SMART" id="SM00728">
    <property type="entry name" value="ChW"/>
    <property type="match status" value="1"/>
</dbReference>
<accession>A0A1V6MWB8</accession>
<feature type="compositionally biased region" description="Low complexity" evidence="1">
    <location>
        <begin position="67"/>
        <end position="104"/>
    </location>
</feature>
<feature type="region of interest" description="Disordered" evidence="1">
    <location>
        <begin position="1"/>
        <end position="176"/>
    </location>
</feature>
<feature type="compositionally biased region" description="Low complexity" evidence="1">
    <location>
        <begin position="246"/>
        <end position="265"/>
    </location>
</feature>
<protein>
    <recommendedName>
        <fullName evidence="5">Hydrogenase expression protein HypA</fullName>
    </recommendedName>
</protein>
<keyword evidence="2" id="KW-0472">Membrane</keyword>
<reference evidence="3 4" key="2">
    <citation type="submission" date="2017-02" db="EMBL/GenBank/DDBJ databases">
        <title>Draft genome sequence of Streptomyces phaeoluteigriseus type strain DSM41896.</title>
        <authorList>
            <person name="Salih T.S."/>
            <person name="Algora Gallardo L."/>
            <person name="Melo Santos T."/>
            <person name="Filgueira Martinez S."/>
            <person name="Herron P.R."/>
        </authorList>
    </citation>
    <scope>NUCLEOTIDE SEQUENCE [LARGE SCALE GENOMIC DNA]</scope>
    <source>
        <strain evidence="3 4">DSM 41896</strain>
    </source>
</reference>
<dbReference type="InterPro" id="IPR006637">
    <property type="entry name" value="ChW"/>
</dbReference>
<organism evidence="3 4">
    <name type="scientific">Streptomyces phaeoluteigriseus</name>
    <dbReference type="NCBI Taxonomy" id="114686"/>
    <lineage>
        <taxon>Bacteria</taxon>
        <taxon>Bacillati</taxon>
        <taxon>Actinomycetota</taxon>
        <taxon>Actinomycetes</taxon>
        <taxon>Kitasatosporales</taxon>
        <taxon>Streptomycetaceae</taxon>
        <taxon>Streptomyces</taxon>
        <taxon>Streptomyces aurantiacus group</taxon>
    </lineage>
</organism>
<evidence type="ECO:0000256" key="2">
    <source>
        <dbReference type="SAM" id="Phobius"/>
    </source>
</evidence>
<feature type="transmembrane region" description="Helical" evidence="2">
    <location>
        <begin position="176"/>
        <end position="196"/>
    </location>
</feature>
<reference evidence="4" key="1">
    <citation type="submission" date="2016-11" db="EMBL/GenBank/DDBJ databases">
        <authorList>
            <person name="Schniete J.K."/>
            <person name="Salih T."/>
            <person name="Algora Gallardo L."/>
            <person name="Martinez Fernandez S."/>
            <person name="Herron P.R."/>
        </authorList>
    </citation>
    <scope>NUCLEOTIDE SEQUENCE [LARGE SCALE GENOMIC DNA]</scope>
    <source>
        <strain evidence="4">DSM 41896</strain>
    </source>
</reference>
<keyword evidence="2" id="KW-1133">Transmembrane helix</keyword>
<evidence type="ECO:0000256" key="1">
    <source>
        <dbReference type="SAM" id="MobiDB-lite"/>
    </source>
</evidence>
<dbReference type="RefSeq" id="WP_094102860.1">
    <property type="nucleotide sequence ID" value="NZ_MPOH02000009.1"/>
</dbReference>
<proteinExistence type="predicted"/>
<dbReference type="AlphaFoldDB" id="A0A1V6MWB8"/>
<evidence type="ECO:0000313" key="3">
    <source>
        <dbReference type="EMBL" id="OQD56672.1"/>
    </source>
</evidence>
<keyword evidence="2" id="KW-0812">Transmembrane</keyword>
<feature type="region of interest" description="Disordered" evidence="1">
    <location>
        <begin position="219"/>
        <end position="286"/>
    </location>
</feature>
<dbReference type="Proteomes" id="UP000184286">
    <property type="component" value="Unassembled WGS sequence"/>
</dbReference>
<feature type="compositionally biased region" description="Low complexity" evidence="1">
    <location>
        <begin position="135"/>
        <end position="164"/>
    </location>
</feature>
<name>A0A1V6MWB8_9ACTN</name>
<sequence>MASQKKPPVPQGPDGTGGSTVRRAVSLGSAAADPGAMLAPAARRTPAPEPGEGGTGGAQTVRPAPRTPDTTESEAAPEPPATTSATLGEPAATAAASATATASASEERSEAESGSVTEPAAAVRVAPDAEARGVGATAAAGTAAAGTAAAGTAAAGTAAAGAGADEPPSGNPKKPLLAAAGIAGVVLLAVPLLIWATDDSRQKKKDDVAVAAGSDTLLEEEALEVPKGDYAPAEPTPEPSTEKPSAKPSPVVEKAAPVPSSAPSSKRAEEPKKAEPKVKEYAPPKLPPNTAAYAVQRLAASNPGRHICYRVHVKGAGWTAPVCDGATAGQEGGGRPITAINVSVADATRVNGNEFIQKDGWTTAWSSAADGTDLVLGSAASNAPSLSGFTIGVVSGNVCQNHKLGERGWGGLACEKPQGWIFGGSTEPQFWLEAVRFTV</sequence>
<feature type="compositionally biased region" description="Low complexity" evidence="1">
    <location>
        <begin position="112"/>
        <end position="128"/>
    </location>
</feature>